<dbReference type="AlphaFoldDB" id="A0A3B1CZM9"/>
<evidence type="ECO:0000256" key="2">
    <source>
        <dbReference type="ARBA" id="ARBA00009695"/>
    </source>
</evidence>
<dbReference type="GO" id="GO:0006282">
    <property type="term" value="P:regulation of DNA repair"/>
    <property type="evidence" value="ECO:0007669"/>
    <property type="project" value="InterPro"/>
</dbReference>
<organism evidence="6">
    <name type="scientific">hydrothermal vent metagenome</name>
    <dbReference type="NCBI Taxonomy" id="652676"/>
    <lineage>
        <taxon>unclassified sequences</taxon>
        <taxon>metagenomes</taxon>
        <taxon>ecological metagenomes</taxon>
    </lineage>
</organism>
<keyword evidence="4" id="KW-0963">Cytoplasm</keyword>
<feature type="domain" description="RecX third three-helical" evidence="5">
    <location>
        <begin position="78"/>
        <end position="117"/>
    </location>
</feature>
<dbReference type="PANTHER" id="PTHR33602:SF1">
    <property type="entry name" value="REGULATORY PROTEIN RECX FAMILY PROTEIN"/>
    <property type="match status" value="1"/>
</dbReference>
<dbReference type="EMBL" id="UOGI01000222">
    <property type="protein sequence ID" value="VAX33922.1"/>
    <property type="molecule type" value="Genomic_DNA"/>
</dbReference>
<dbReference type="InterPro" id="IPR003783">
    <property type="entry name" value="Regulatory_RecX"/>
</dbReference>
<sequence length="133" mass="14705">MKRKGFKKDTIDATIPALKEFGLIDDLALAGDLIAYAVNKKTLGVRGVRDLLKKRGIPEDIINSSGIDTIDETTGAGELVRKKIKLFRGLPKEKVKRRLYGMLQRRGHSAETIKRVLDGVMEGGRTWSNGGLE</sequence>
<name>A0A3B1CZM9_9ZZZZ</name>
<evidence type="ECO:0000313" key="6">
    <source>
        <dbReference type="EMBL" id="VAX33922.1"/>
    </source>
</evidence>
<accession>A0A3B1CZM9</accession>
<evidence type="ECO:0000256" key="4">
    <source>
        <dbReference type="ARBA" id="ARBA00022490"/>
    </source>
</evidence>
<evidence type="ECO:0000259" key="5">
    <source>
        <dbReference type="Pfam" id="PF21981"/>
    </source>
</evidence>
<protein>
    <recommendedName>
        <fullName evidence="3">Regulatory protein RecX</fullName>
    </recommendedName>
</protein>
<evidence type="ECO:0000256" key="3">
    <source>
        <dbReference type="ARBA" id="ARBA00018111"/>
    </source>
</evidence>
<dbReference type="Pfam" id="PF21981">
    <property type="entry name" value="RecX_HTH3"/>
    <property type="match status" value="1"/>
</dbReference>
<comment type="similarity">
    <text evidence="2">Belongs to the RecX family.</text>
</comment>
<dbReference type="PANTHER" id="PTHR33602">
    <property type="entry name" value="REGULATORY PROTEIN RECX FAMILY PROTEIN"/>
    <property type="match status" value="1"/>
</dbReference>
<dbReference type="Gene3D" id="1.10.10.10">
    <property type="entry name" value="Winged helix-like DNA-binding domain superfamily/Winged helix DNA-binding domain"/>
    <property type="match status" value="1"/>
</dbReference>
<comment type="subcellular location">
    <subcellularLocation>
        <location evidence="1">Cytoplasm</location>
    </subcellularLocation>
</comment>
<dbReference type="GO" id="GO:0005737">
    <property type="term" value="C:cytoplasm"/>
    <property type="evidence" value="ECO:0007669"/>
    <property type="project" value="UniProtKB-SubCell"/>
</dbReference>
<dbReference type="InterPro" id="IPR036388">
    <property type="entry name" value="WH-like_DNA-bd_sf"/>
</dbReference>
<gene>
    <name evidence="6" type="ORF">MNBD_NITROSPIRAE03-958</name>
</gene>
<reference evidence="6" key="1">
    <citation type="submission" date="2018-06" db="EMBL/GenBank/DDBJ databases">
        <authorList>
            <person name="Zhirakovskaya E."/>
        </authorList>
    </citation>
    <scope>NUCLEOTIDE SEQUENCE</scope>
</reference>
<evidence type="ECO:0000256" key="1">
    <source>
        <dbReference type="ARBA" id="ARBA00004496"/>
    </source>
</evidence>
<proteinExistence type="inferred from homology"/>
<dbReference type="InterPro" id="IPR053925">
    <property type="entry name" value="RecX_HTH_3rd"/>
</dbReference>